<evidence type="ECO:0000256" key="5">
    <source>
        <dbReference type="ARBA" id="ARBA00023015"/>
    </source>
</evidence>
<dbReference type="InterPro" id="IPR007634">
    <property type="entry name" value="RNA_pol_sigma_54_DNA-bd"/>
</dbReference>
<dbReference type="OrthoDB" id="9814402at2"/>
<feature type="domain" description="RNA polymerase sigma factor 54 core-binding" evidence="11">
    <location>
        <begin position="111"/>
        <end position="296"/>
    </location>
</feature>
<feature type="domain" description="RNA polymerase sigma factor 54 DNA-binding" evidence="10">
    <location>
        <begin position="310"/>
        <end position="472"/>
    </location>
</feature>
<dbReference type="Proteomes" id="UP000463388">
    <property type="component" value="Unassembled WGS sequence"/>
</dbReference>
<accession>A0A6N8JSP1</accession>
<dbReference type="GO" id="GO:0006352">
    <property type="term" value="P:DNA-templated transcription initiation"/>
    <property type="evidence" value="ECO:0007669"/>
    <property type="project" value="InterPro"/>
</dbReference>
<comment type="similarity">
    <text evidence="1">Belongs to the sigma-54 factor family.</text>
</comment>
<dbReference type="InterPro" id="IPR000394">
    <property type="entry name" value="RNA_pol_sigma_54"/>
</dbReference>
<keyword evidence="2" id="KW-0240">DNA-directed RNA polymerase</keyword>
<evidence type="ECO:0000256" key="7">
    <source>
        <dbReference type="ARBA" id="ARBA00023125"/>
    </source>
</evidence>
<dbReference type="GO" id="GO:0000428">
    <property type="term" value="C:DNA-directed RNA polymerase complex"/>
    <property type="evidence" value="ECO:0007669"/>
    <property type="project" value="UniProtKB-KW"/>
</dbReference>
<dbReference type="Pfam" id="PF00309">
    <property type="entry name" value="Sigma54_AID"/>
    <property type="match status" value="1"/>
</dbReference>
<name>A0A6N8JSP1_9ACTN</name>
<dbReference type="GO" id="GO:0001216">
    <property type="term" value="F:DNA-binding transcription activator activity"/>
    <property type="evidence" value="ECO:0007669"/>
    <property type="project" value="InterPro"/>
</dbReference>
<dbReference type="Gene3D" id="1.10.10.1330">
    <property type="entry name" value="RNA polymerase sigma-54 factor, core-binding domain"/>
    <property type="match status" value="1"/>
</dbReference>
<evidence type="ECO:0000256" key="2">
    <source>
        <dbReference type="ARBA" id="ARBA00022478"/>
    </source>
</evidence>
<evidence type="ECO:0000313" key="12">
    <source>
        <dbReference type="EMBL" id="MVX61870.1"/>
    </source>
</evidence>
<dbReference type="GO" id="GO:0016779">
    <property type="term" value="F:nucleotidyltransferase activity"/>
    <property type="evidence" value="ECO:0007669"/>
    <property type="project" value="UniProtKB-KW"/>
</dbReference>
<keyword evidence="6" id="KW-0731">Sigma factor</keyword>
<dbReference type="NCBIfam" id="TIGR02395">
    <property type="entry name" value="rpoN_sigma"/>
    <property type="match status" value="1"/>
</dbReference>
<evidence type="ECO:0000256" key="6">
    <source>
        <dbReference type="ARBA" id="ARBA00023082"/>
    </source>
</evidence>
<dbReference type="GO" id="GO:0003677">
    <property type="term" value="F:DNA binding"/>
    <property type="evidence" value="ECO:0007669"/>
    <property type="project" value="UniProtKB-KW"/>
</dbReference>
<keyword evidence="7" id="KW-0238">DNA-binding</keyword>
<sequence>MVAPAKSSLRVESRSRAAVTQHAHLAPAAIQGLEVLSLPVTELAAYVRDLVERNPLLDFDSDGFTVAVEDLLQEDVDAERDEWADSDAAFRPPARTRQQEDGFDVGRLRDECSETETLACHLRTQLDGAVGHEVPLVLVNAIIDCINDDGYFDGSLPMICAEQGCEMEAAERALTFIQGLTPRGVGARTLRECLLLQLDDDAPLADTVRLMIEESLEDLADNRTTKLMRAYHVSLDDLAVIRRVIAGFDPRPGASFSQRKDTVYVIPDLVVERRGASFAVRVTGELSERLVRHDEYEALVAASGDAGAASWLADKRTEADAALANVAQRKRTLFRFGMYLLEAQYGFFRQGQAAMRPLTMQQVADGLGLHVSTVSRIVADKHILTPWGTYPLKHFFSTALPATGAGGTSAALSSLAIKERIKALVAAEDARRPLSDAAITEALNGEGVEIKRRTVAKYREALGIPRQSQRRR</sequence>
<reference evidence="12 13" key="1">
    <citation type="submission" date="2019-12" db="EMBL/GenBank/DDBJ databases">
        <title>Microbes associate with the intestines of laboratory mice.</title>
        <authorList>
            <person name="Navarre W."/>
            <person name="Wong E."/>
        </authorList>
    </citation>
    <scope>NUCLEOTIDE SEQUENCE [LARGE SCALE GENOMIC DNA]</scope>
    <source>
        <strain evidence="12 13">NM66_B29</strain>
    </source>
</reference>
<dbReference type="Gene3D" id="1.10.10.60">
    <property type="entry name" value="Homeodomain-like"/>
    <property type="match status" value="1"/>
</dbReference>
<dbReference type="PROSITE" id="PS00717">
    <property type="entry name" value="SIGMA54_1"/>
    <property type="match status" value="1"/>
</dbReference>
<evidence type="ECO:0000313" key="13">
    <source>
        <dbReference type="Proteomes" id="UP000463388"/>
    </source>
</evidence>
<dbReference type="PANTHER" id="PTHR32248:SF4">
    <property type="entry name" value="RNA POLYMERASE SIGMA-54 FACTOR"/>
    <property type="match status" value="1"/>
</dbReference>
<protein>
    <submittedName>
        <fullName evidence="12">RNA polymerase factor sigma-54</fullName>
    </submittedName>
</protein>
<dbReference type="Pfam" id="PF04963">
    <property type="entry name" value="Sigma54_CBD"/>
    <property type="match status" value="1"/>
</dbReference>
<keyword evidence="4" id="KW-0548">Nucleotidyltransferase</keyword>
<keyword evidence="13" id="KW-1185">Reference proteome</keyword>
<dbReference type="InterPro" id="IPR038709">
    <property type="entry name" value="RpoN_core-bd_sf"/>
</dbReference>
<evidence type="ECO:0000256" key="4">
    <source>
        <dbReference type="ARBA" id="ARBA00022695"/>
    </source>
</evidence>
<evidence type="ECO:0000259" key="11">
    <source>
        <dbReference type="Pfam" id="PF04963"/>
    </source>
</evidence>
<proteinExistence type="inferred from homology"/>
<keyword evidence="8" id="KW-0804">Transcription</keyword>
<gene>
    <name evidence="12" type="primary">rpoN</name>
    <name evidence="12" type="ORF">GKZ27_10485</name>
</gene>
<keyword evidence="3" id="KW-0808">Transferase</keyword>
<dbReference type="AlphaFoldDB" id="A0A6N8JSP1"/>
<dbReference type="InterPro" id="IPR007046">
    <property type="entry name" value="RNA_pol_sigma_54_core-bd"/>
</dbReference>
<dbReference type="Pfam" id="PF04552">
    <property type="entry name" value="Sigma54_DBD"/>
    <property type="match status" value="1"/>
</dbReference>
<keyword evidence="5" id="KW-0805">Transcription regulation</keyword>
<evidence type="ECO:0000256" key="1">
    <source>
        <dbReference type="ARBA" id="ARBA00008798"/>
    </source>
</evidence>
<comment type="caution">
    <text evidence="12">The sequence shown here is derived from an EMBL/GenBank/DDBJ whole genome shotgun (WGS) entry which is preliminary data.</text>
</comment>
<evidence type="ECO:0000256" key="8">
    <source>
        <dbReference type="ARBA" id="ARBA00023163"/>
    </source>
</evidence>
<dbReference type="PANTHER" id="PTHR32248">
    <property type="entry name" value="RNA POLYMERASE SIGMA-54 FACTOR"/>
    <property type="match status" value="1"/>
</dbReference>
<organism evidence="12 13">
    <name type="scientific">Adlercreutzia mucosicola</name>
    <dbReference type="NCBI Taxonomy" id="580026"/>
    <lineage>
        <taxon>Bacteria</taxon>
        <taxon>Bacillati</taxon>
        <taxon>Actinomycetota</taxon>
        <taxon>Coriobacteriia</taxon>
        <taxon>Eggerthellales</taxon>
        <taxon>Eggerthellaceae</taxon>
        <taxon>Adlercreutzia</taxon>
    </lineage>
</organism>
<evidence type="ECO:0000256" key="3">
    <source>
        <dbReference type="ARBA" id="ARBA00022679"/>
    </source>
</evidence>
<dbReference type="PRINTS" id="PR00045">
    <property type="entry name" value="SIGMA54FCT"/>
</dbReference>
<dbReference type="PROSITE" id="PS50044">
    <property type="entry name" value="SIGMA54_3"/>
    <property type="match status" value="1"/>
</dbReference>
<evidence type="ECO:0000256" key="9">
    <source>
        <dbReference type="SAM" id="MobiDB-lite"/>
    </source>
</evidence>
<dbReference type="PIRSF" id="PIRSF000774">
    <property type="entry name" value="RpoN"/>
    <property type="match status" value="1"/>
</dbReference>
<evidence type="ECO:0000259" key="10">
    <source>
        <dbReference type="Pfam" id="PF04552"/>
    </source>
</evidence>
<dbReference type="PROSITE" id="PS00718">
    <property type="entry name" value="SIGMA54_2"/>
    <property type="match status" value="1"/>
</dbReference>
<dbReference type="EMBL" id="WSRR01000036">
    <property type="protein sequence ID" value="MVX61870.1"/>
    <property type="molecule type" value="Genomic_DNA"/>
</dbReference>
<feature type="region of interest" description="Disordered" evidence="9">
    <location>
        <begin position="82"/>
        <end position="102"/>
    </location>
</feature>
<dbReference type="RefSeq" id="WP_160347259.1">
    <property type="nucleotide sequence ID" value="NZ_JAOAKZ010000043.1"/>
</dbReference>
<dbReference type="GO" id="GO:0016987">
    <property type="term" value="F:sigma factor activity"/>
    <property type="evidence" value="ECO:0007669"/>
    <property type="project" value="UniProtKB-KW"/>
</dbReference>